<keyword evidence="3" id="KW-0238">DNA-binding</keyword>
<protein>
    <submittedName>
        <fullName evidence="8">Uncharacterized protein</fullName>
    </submittedName>
</protein>
<dbReference type="InterPro" id="IPR001005">
    <property type="entry name" value="SANT/Myb"/>
</dbReference>
<organism evidence="8 9">
    <name type="scientific">Hevea brasiliensis</name>
    <name type="common">Para rubber tree</name>
    <name type="synonym">Siphonia brasiliensis</name>
    <dbReference type="NCBI Taxonomy" id="3981"/>
    <lineage>
        <taxon>Eukaryota</taxon>
        <taxon>Viridiplantae</taxon>
        <taxon>Streptophyta</taxon>
        <taxon>Embryophyta</taxon>
        <taxon>Tracheophyta</taxon>
        <taxon>Spermatophyta</taxon>
        <taxon>Magnoliopsida</taxon>
        <taxon>eudicotyledons</taxon>
        <taxon>Gunneridae</taxon>
        <taxon>Pentapetalae</taxon>
        <taxon>rosids</taxon>
        <taxon>fabids</taxon>
        <taxon>Malpighiales</taxon>
        <taxon>Euphorbiaceae</taxon>
        <taxon>Crotonoideae</taxon>
        <taxon>Micrandreae</taxon>
        <taxon>Hevea</taxon>
    </lineage>
</organism>
<evidence type="ECO:0000259" key="6">
    <source>
        <dbReference type="PROSITE" id="PS50090"/>
    </source>
</evidence>
<feature type="domain" description="Myb-like" evidence="6">
    <location>
        <begin position="224"/>
        <end position="276"/>
    </location>
</feature>
<feature type="domain" description="Myb-like" evidence="6">
    <location>
        <begin position="277"/>
        <end position="327"/>
    </location>
</feature>
<dbReference type="CDD" id="cd00167">
    <property type="entry name" value="SANT"/>
    <property type="match status" value="2"/>
</dbReference>
<feature type="domain" description="HTH myb-type" evidence="7">
    <location>
        <begin position="277"/>
        <end position="331"/>
    </location>
</feature>
<feature type="region of interest" description="Disordered" evidence="5">
    <location>
        <begin position="402"/>
        <end position="430"/>
    </location>
</feature>
<dbReference type="Proteomes" id="UP000467840">
    <property type="component" value="Chromosome 11"/>
</dbReference>
<feature type="compositionally biased region" description="Low complexity" evidence="5">
    <location>
        <begin position="421"/>
        <end position="430"/>
    </location>
</feature>
<comment type="subcellular location">
    <subcellularLocation>
        <location evidence="1">Nucleus</location>
    </subcellularLocation>
</comment>
<dbReference type="Gene3D" id="1.10.10.60">
    <property type="entry name" value="Homeodomain-like"/>
    <property type="match status" value="2"/>
</dbReference>
<keyword evidence="9" id="KW-1185">Reference proteome</keyword>
<feature type="domain" description="HTH myb-type" evidence="7">
    <location>
        <begin position="224"/>
        <end position="276"/>
    </location>
</feature>
<dbReference type="SUPFAM" id="SSF46689">
    <property type="entry name" value="Homeodomain-like"/>
    <property type="match status" value="1"/>
</dbReference>
<dbReference type="EMBL" id="JAAGAX010000002">
    <property type="protein sequence ID" value="KAF2323617.1"/>
    <property type="molecule type" value="Genomic_DNA"/>
</dbReference>
<evidence type="ECO:0000259" key="7">
    <source>
        <dbReference type="PROSITE" id="PS51294"/>
    </source>
</evidence>
<dbReference type="GO" id="GO:0003677">
    <property type="term" value="F:DNA binding"/>
    <property type="evidence" value="ECO:0007669"/>
    <property type="project" value="UniProtKB-KW"/>
</dbReference>
<evidence type="ECO:0000256" key="4">
    <source>
        <dbReference type="ARBA" id="ARBA00023242"/>
    </source>
</evidence>
<dbReference type="AlphaFoldDB" id="A0A6A6NEP3"/>
<evidence type="ECO:0000256" key="3">
    <source>
        <dbReference type="ARBA" id="ARBA00023125"/>
    </source>
</evidence>
<dbReference type="PANTHER" id="PTHR47999">
    <property type="entry name" value="TRANSCRIPTION FACTOR MYB8-RELATED-RELATED"/>
    <property type="match status" value="1"/>
</dbReference>
<dbReference type="PROSITE" id="PS51294">
    <property type="entry name" value="HTH_MYB"/>
    <property type="match status" value="2"/>
</dbReference>
<dbReference type="InterPro" id="IPR009057">
    <property type="entry name" value="Homeodomain-like_sf"/>
</dbReference>
<dbReference type="InterPro" id="IPR017930">
    <property type="entry name" value="Myb_dom"/>
</dbReference>
<dbReference type="GO" id="GO:0005634">
    <property type="term" value="C:nucleus"/>
    <property type="evidence" value="ECO:0007669"/>
    <property type="project" value="UniProtKB-SubCell"/>
</dbReference>
<comment type="caution">
    <text evidence="8">The sequence shown here is derived from an EMBL/GenBank/DDBJ whole genome shotgun (WGS) entry which is preliminary data.</text>
</comment>
<dbReference type="PANTHER" id="PTHR47999:SF80">
    <property type="entry name" value="MYB-RELATED PROTEIN MYB4-LIKE"/>
    <property type="match status" value="1"/>
</dbReference>
<dbReference type="SMART" id="SM00717">
    <property type="entry name" value="SANT"/>
    <property type="match status" value="2"/>
</dbReference>
<feature type="region of interest" description="Disordered" evidence="5">
    <location>
        <begin position="492"/>
        <end position="511"/>
    </location>
</feature>
<keyword evidence="2" id="KW-0677">Repeat</keyword>
<reference evidence="8 9" key="1">
    <citation type="journal article" date="2020" name="Mol. Plant">
        <title>The Chromosome-Based Rubber Tree Genome Provides New Insights into Spurge Genome Evolution and Rubber Biosynthesis.</title>
        <authorList>
            <person name="Liu J."/>
            <person name="Shi C."/>
            <person name="Shi C.C."/>
            <person name="Li W."/>
            <person name="Zhang Q.J."/>
            <person name="Zhang Y."/>
            <person name="Li K."/>
            <person name="Lu H.F."/>
            <person name="Shi C."/>
            <person name="Zhu S.T."/>
            <person name="Xiao Z.Y."/>
            <person name="Nan H."/>
            <person name="Yue Y."/>
            <person name="Zhu X.G."/>
            <person name="Wu Y."/>
            <person name="Hong X.N."/>
            <person name="Fan G.Y."/>
            <person name="Tong Y."/>
            <person name="Zhang D."/>
            <person name="Mao C.L."/>
            <person name="Liu Y.L."/>
            <person name="Hao S.J."/>
            <person name="Liu W.Q."/>
            <person name="Lv M.Q."/>
            <person name="Zhang H.B."/>
            <person name="Liu Y."/>
            <person name="Hu-Tang G.R."/>
            <person name="Wang J.P."/>
            <person name="Wang J.H."/>
            <person name="Sun Y.H."/>
            <person name="Ni S.B."/>
            <person name="Chen W.B."/>
            <person name="Zhang X.C."/>
            <person name="Jiao Y.N."/>
            <person name="Eichler E.E."/>
            <person name="Li G.H."/>
            <person name="Liu X."/>
            <person name="Gao L.Z."/>
        </authorList>
    </citation>
    <scope>NUCLEOTIDE SEQUENCE [LARGE SCALE GENOMIC DNA]</scope>
    <source>
        <strain evidence="9">cv. GT1</strain>
        <tissue evidence="8">Leaf</tissue>
    </source>
</reference>
<dbReference type="Pfam" id="PF00249">
    <property type="entry name" value="Myb_DNA-binding"/>
    <property type="match status" value="2"/>
</dbReference>
<keyword evidence="4" id="KW-0539">Nucleus</keyword>
<dbReference type="FunFam" id="1.10.10.60:FF:000001">
    <property type="entry name" value="MYB-related transcription factor"/>
    <property type="match status" value="1"/>
</dbReference>
<proteinExistence type="predicted"/>
<name>A0A6A6NEP3_HEVBR</name>
<gene>
    <name evidence="8" type="ORF">GH714_036343</name>
</gene>
<sequence length="511" mass="56889">MMKTTTFSKTSEVLDVLKQKAGLVQGSQFHPGNSPGQPLQGMQAMGMMGSLNLSSQLRPNGALSYAQQRINAGQMRQQLAQQHPLTSPQKWSRVTHAVYVSSSKPIKEIIIGIYEPSAVQSGSECTTSYDAELFVTAAMVEANASNFWSCLTNPSSTAPEAVAGSFAAAIGFISSVAPEFNAFKPTKIIPTGDYIYMQFGQAPKIFNFRIQGFIATLRSPCCAKEGLNRGAWTAIEDKILTDYIKIHGEGNWRNLPKKAGLKRCGKSCRLRWLNYLRPGIKRGNITRDEEDLIIRLHKLLGNRWSLIAGRLPGRTDNEIKNYWNTIIGKRLQNQKFPCSSHNNSFKFNQPQHRPIQKSISMSNANAKKVFWTKASKCSKVVIPTTIGPQNLVHDITVVPPPPSMANVSSEHHRYSEEEENNNNNNNNSSSDLMLDFEMDEQLLSELLNADFSLLNNFDNGAASDTNTEIRFPSMDSLIESGEFDWLEDLGNNGAAEEEESKVPRQPLFMYL</sequence>
<evidence type="ECO:0000313" key="9">
    <source>
        <dbReference type="Proteomes" id="UP000467840"/>
    </source>
</evidence>
<dbReference type="PROSITE" id="PS50090">
    <property type="entry name" value="MYB_LIKE"/>
    <property type="match status" value="2"/>
</dbReference>
<evidence type="ECO:0000256" key="2">
    <source>
        <dbReference type="ARBA" id="ARBA00022737"/>
    </source>
</evidence>
<evidence type="ECO:0000313" key="8">
    <source>
        <dbReference type="EMBL" id="KAF2323617.1"/>
    </source>
</evidence>
<dbReference type="InterPro" id="IPR015495">
    <property type="entry name" value="Myb_TF_plants"/>
</dbReference>
<accession>A0A6A6NEP3</accession>
<evidence type="ECO:0000256" key="1">
    <source>
        <dbReference type="ARBA" id="ARBA00004123"/>
    </source>
</evidence>
<evidence type="ECO:0000256" key="5">
    <source>
        <dbReference type="SAM" id="MobiDB-lite"/>
    </source>
</evidence>